<keyword evidence="3 7" id="KW-0812">Transmembrane</keyword>
<reference evidence="8 9" key="1">
    <citation type="submission" date="2020-08" db="EMBL/GenBank/DDBJ databases">
        <title>Genomic Encyclopedia of Type Strains, Phase IV (KMG-IV): sequencing the most valuable type-strain genomes for metagenomic binning, comparative biology and taxonomic classification.</title>
        <authorList>
            <person name="Goeker M."/>
        </authorList>
    </citation>
    <scope>NUCLEOTIDE SEQUENCE [LARGE SCALE GENOMIC DNA]</scope>
    <source>
        <strain evidence="8 9">DSM 44197</strain>
    </source>
</reference>
<feature type="transmembrane region" description="Helical" evidence="7">
    <location>
        <begin position="245"/>
        <end position="267"/>
    </location>
</feature>
<sequence length="395" mass="40715">MAQTITAPSHDPSPDLPTGLPTDPGGPPVAAPRRSRRSLLLQAALFAATVALLVVFRDQLPDLGAMLDAAVRADPAWLVLVVLASGASMGAFARLQRRLLRIGGTRIRLRRAFAITYAGNALSVTLPAGPAVSVVYTFQQFRRNGASARLATAVLLLGGVITTAAYTLIGLLALLAEPNARGPALRVLAVCAALGAALVVALRHPGPRALAGRPVRALLGHPRIAPHADRLRGVRQVLRPTRRDWGALALLATANWVFDILALLAAAQSVGIDVAPHGVALAYFAAQAAASLLPLLPGGLGAVEGSMAASLAAFGATLTPAAAAVGLYRLASYWIVVAIGWLAWLALHEGPRISARTRRRLHDAALATLHGMALATAPMVVPTTSAGGRAEPGGP</sequence>
<dbReference type="EMBL" id="JACJIA010000001">
    <property type="protein sequence ID" value="MBA8949573.1"/>
    <property type="molecule type" value="Genomic_DNA"/>
</dbReference>
<feature type="transmembrane region" description="Helical" evidence="7">
    <location>
        <begin position="308"/>
        <end position="327"/>
    </location>
</feature>
<keyword evidence="5 7" id="KW-0472">Membrane</keyword>
<dbReference type="PANTHER" id="PTHR39087:SF2">
    <property type="entry name" value="UPF0104 MEMBRANE PROTEIN MJ1595"/>
    <property type="match status" value="1"/>
</dbReference>
<feature type="transmembrane region" description="Helical" evidence="7">
    <location>
        <begin position="39"/>
        <end position="56"/>
    </location>
</feature>
<evidence type="ECO:0000256" key="1">
    <source>
        <dbReference type="ARBA" id="ARBA00004651"/>
    </source>
</evidence>
<evidence type="ECO:0000256" key="5">
    <source>
        <dbReference type="ARBA" id="ARBA00023136"/>
    </source>
</evidence>
<evidence type="ECO:0000256" key="7">
    <source>
        <dbReference type="SAM" id="Phobius"/>
    </source>
</evidence>
<proteinExistence type="predicted"/>
<feature type="transmembrane region" description="Helical" evidence="7">
    <location>
        <begin position="150"/>
        <end position="172"/>
    </location>
</feature>
<dbReference type="PANTHER" id="PTHR39087">
    <property type="entry name" value="UPF0104 MEMBRANE PROTEIN MJ1595"/>
    <property type="match status" value="1"/>
</dbReference>
<keyword evidence="4 7" id="KW-1133">Transmembrane helix</keyword>
<feature type="transmembrane region" description="Helical" evidence="7">
    <location>
        <begin position="76"/>
        <end position="95"/>
    </location>
</feature>
<dbReference type="InterPro" id="IPR022791">
    <property type="entry name" value="L-PG_synthase/AglD"/>
</dbReference>
<evidence type="ECO:0000256" key="4">
    <source>
        <dbReference type="ARBA" id="ARBA00022989"/>
    </source>
</evidence>
<evidence type="ECO:0000313" key="8">
    <source>
        <dbReference type="EMBL" id="MBA8949573.1"/>
    </source>
</evidence>
<dbReference type="GO" id="GO:0005886">
    <property type="term" value="C:plasma membrane"/>
    <property type="evidence" value="ECO:0007669"/>
    <property type="project" value="UniProtKB-SubCell"/>
</dbReference>
<evidence type="ECO:0000256" key="3">
    <source>
        <dbReference type="ARBA" id="ARBA00022692"/>
    </source>
</evidence>
<keyword evidence="2" id="KW-1003">Cell membrane</keyword>
<feature type="transmembrane region" description="Helical" evidence="7">
    <location>
        <begin position="333"/>
        <end position="350"/>
    </location>
</feature>
<evidence type="ECO:0000256" key="6">
    <source>
        <dbReference type="SAM" id="MobiDB-lite"/>
    </source>
</evidence>
<dbReference type="Pfam" id="PF03706">
    <property type="entry name" value="LPG_synthase_TM"/>
    <property type="match status" value="1"/>
</dbReference>
<dbReference type="NCBIfam" id="TIGR00374">
    <property type="entry name" value="flippase-like domain"/>
    <property type="match status" value="1"/>
</dbReference>
<comment type="caution">
    <text evidence="8">The sequence shown here is derived from an EMBL/GenBank/DDBJ whole genome shotgun (WGS) entry which is preliminary data.</text>
</comment>
<gene>
    <name evidence="8" type="ORF">HNR61_001171</name>
</gene>
<organism evidence="8 9">
    <name type="scientific">Actinomadura namibiensis</name>
    <dbReference type="NCBI Taxonomy" id="182080"/>
    <lineage>
        <taxon>Bacteria</taxon>
        <taxon>Bacillati</taxon>
        <taxon>Actinomycetota</taxon>
        <taxon>Actinomycetes</taxon>
        <taxon>Streptosporangiales</taxon>
        <taxon>Thermomonosporaceae</taxon>
        <taxon>Actinomadura</taxon>
    </lineage>
</organism>
<dbReference type="RefSeq" id="WP_182841981.1">
    <property type="nucleotide sequence ID" value="NZ_BAAALP010000013.1"/>
</dbReference>
<feature type="region of interest" description="Disordered" evidence="6">
    <location>
        <begin position="1"/>
        <end position="32"/>
    </location>
</feature>
<protein>
    <recommendedName>
        <fullName evidence="10">Integral membrane protein</fullName>
    </recommendedName>
</protein>
<feature type="transmembrane region" description="Helical" evidence="7">
    <location>
        <begin position="279"/>
        <end position="296"/>
    </location>
</feature>
<evidence type="ECO:0008006" key="10">
    <source>
        <dbReference type="Google" id="ProtNLM"/>
    </source>
</evidence>
<dbReference type="AlphaFoldDB" id="A0A7W3QK38"/>
<dbReference type="Proteomes" id="UP000572680">
    <property type="component" value="Unassembled WGS sequence"/>
</dbReference>
<evidence type="ECO:0000313" key="9">
    <source>
        <dbReference type="Proteomes" id="UP000572680"/>
    </source>
</evidence>
<feature type="transmembrane region" description="Helical" evidence="7">
    <location>
        <begin position="184"/>
        <end position="202"/>
    </location>
</feature>
<accession>A0A7W3QK38</accession>
<keyword evidence="9" id="KW-1185">Reference proteome</keyword>
<comment type="subcellular location">
    <subcellularLocation>
        <location evidence="1">Cell membrane</location>
        <topology evidence="1">Multi-pass membrane protein</topology>
    </subcellularLocation>
</comment>
<evidence type="ECO:0000256" key="2">
    <source>
        <dbReference type="ARBA" id="ARBA00022475"/>
    </source>
</evidence>
<name>A0A7W3QK38_ACTNM</name>